<dbReference type="EMBL" id="JBHSQO010000001">
    <property type="protein sequence ID" value="MFC6087697.1"/>
    <property type="molecule type" value="Genomic_DNA"/>
</dbReference>
<evidence type="ECO:0000313" key="1">
    <source>
        <dbReference type="EMBL" id="MFC6087697.1"/>
    </source>
</evidence>
<dbReference type="RefSeq" id="WP_380631535.1">
    <property type="nucleotide sequence ID" value="NZ_JBHSQO010000001.1"/>
</dbReference>
<organism evidence="1 2">
    <name type="scientific">Saccharothrix lopnurensis</name>
    <dbReference type="NCBI Taxonomy" id="1670621"/>
    <lineage>
        <taxon>Bacteria</taxon>
        <taxon>Bacillati</taxon>
        <taxon>Actinomycetota</taxon>
        <taxon>Actinomycetes</taxon>
        <taxon>Pseudonocardiales</taxon>
        <taxon>Pseudonocardiaceae</taxon>
        <taxon>Saccharothrix</taxon>
    </lineage>
</organism>
<accession>A0ABW1NZ09</accession>
<proteinExistence type="predicted"/>
<sequence>MVGRGLALAGLGAHGSREDLERSGFHVCVEDLEDELIRAAGPTRVIEVFAAHGDVGAFRKVQRQPAWRGKDEAAQLRRFLGSGSQRKLRYARLLTEAIALDRVPRPLTGLLDAI</sequence>
<comment type="caution">
    <text evidence="1">The sequence shown here is derived from an EMBL/GenBank/DDBJ whole genome shotgun (WGS) entry which is preliminary data.</text>
</comment>
<protein>
    <submittedName>
        <fullName evidence="1">Uncharacterized protein</fullName>
    </submittedName>
</protein>
<gene>
    <name evidence="1" type="ORF">ACFP3R_00260</name>
</gene>
<keyword evidence="2" id="KW-1185">Reference proteome</keyword>
<name>A0ABW1NZ09_9PSEU</name>
<reference evidence="2" key="1">
    <citation type="journal article" date="2019" name="Int. J. Syst. Evol. Microbiol.">
        <title>The Global Catalogue of Microorganisms (GCM) 10K type strain sequencing project: providing services to taxonomists for standard genome sequencing and annotation.</title>
        <authorList>
            <consortium name="The Broad Institute Genomics Platform"/>
            <consortium name="The Broad Institute Genome Sequencing Center for Infectious Disease"/>
            <person name="Wu L."/>
            <person name="Ma J."/>
        </authorList>
    </citation>
    <scope>NUCLEOTIDE SEQUENCE [LARGE SCALE GENOMIC DNA]</scope>
    <source>
        <strain evidence="2">CGMCC 4.7246</strain>
    </source>
</reference>
<dbReference type="Proteomes" id="UP001596220">
    <property type="component" value="Unassembled WGS sequence"/>
</dbReference>
<evidence type="ECO:0000313" key="2">
    <source>
        <dbReference type="Proteomes" id="UP001596220"/>
    </source>
</evidence>